<evidence type="ECO:0000256" key="9">
    <source>
        <dbReference type="RuleBase" id="RU910717"/>
    </source>
</evidence>
<evidence type="ECO:0000256" key="5">
    <source>
        <dbReference type="ARBA" id="ARBA00022729"/>
    </source>
</evidence>
<feature type="transmembrane region" description="Helical" evidence="9">
    <location>
        <begin position="53"/>
        <end position="71"/>
    </location>
</feature>
<dbReference type="OrthoDB" id="10034655at2759"/>
<dbReference type="GO" id="GO:0000139">
    <property type="term" value="C:Golgi membrane"/>
    <property type="evidence" value="ECO:0007669"/>
    <property type="project" value="UniProtKB-SubCell"/>
</dbReference>
<dbReference type="EMBL" id="OU963865">
    <property type="protein sequence ID" value="CAH0389022.1"/>
    <property type="molecule type" value="Genomic_DNA"/>
</dbReference>
<dbReference type="PANTHER" id="PTHR13229">
    <property type="entry name" value="PROTEIN KISH-A"/>
    <property type="match status" value="1"/>
</dbReference>
<evidence type="ECO:0000256" key="4">
    <source>
        <dbReference type="ARBA" id="ARBA00022692"/>
    </source>
</evidence>
<protein>
    <recommendedName>
        <fullName evidence="9">Protein kish</fullName>
    </recommendedName>
</protein>
<keyword evidence="7" id="KW-0333">Golgi apparatus</keyword>
<evidence type="ECO:0000313" key="10">
    <source>
        <dbReference type="EMBL" id="CAH0389022.1"/>
    </source>
</evidence>
<gene>
    <name evidence="10" type="ORF">BEMITA_LOCUS7894</name>
</gene>
<comment type="function">
    <text evidence="1 9">Involved in the early part of the secretory pathway.</text>
</comment>
<evidence type="ECO:0000256" key="7">
    <source>
        <dbReference type="ARBA" id="ARBA00023034"/>
    </source>
</evidence>
<dbReference type="InterPro" id="IPR051523">
    <property type="entry name" value="KISH_domain"/>
</dbReference>
<keyword evidence="4 9" id="KW-0812">Transmembrane</keyword>
<proteinExistence type="inferred from homology"/>
<dbReference type="KEGG" id="btab:109035209"/>
<evidence type="ECO:0000256" key="3">
    <source>
        <dbReference type="ARBA" id="ARBA00008961"/>
    </source>
</evidence>
<reference evidence="10" key="1">
    <citation type="submission" date="2021-12" db="EMBL/GenBank/DDBJ databases">
        <authorList>
            <person name="King R."/>
        </authorList>
    </citation>
    <scope>NUCLEOTIDE SEQUENCE</scope>
</reference>
<evidence type="ECO:0000256" key="6">
    <source>
        <dbReference type="ARBA" id="ARBA00022989"/>
    </source>
</evidence>
<organism evidence="10 11">
    <name type="scientific">Bemisia tabaci</name>
    <name type="common">Sweetpotato whitefly</name>
    <name type="synonym">Aleurodes tabaci</name>
    <dbReference type="NCBI Taxonomy" id="7038"/>
    <lineage>
        <taxon>Eukaryota</taxon>
        <taxon>Metazoa</taxon>
        <taxon>Ecdysozoa</taxon>
        <taxon>Arthropoda</taxon>
        <taxon>Hexapoda</taxon>
        <taxon>Insecta</taxon>
        <taxon>Pterygota</taxon>
        <taxon>Neoptera</taxon>
        <taxon>Paraneoptera</taxon>
        <taxon>Hemiptera</taxon>
        <taxon>Sternorrhyncha</taxon>
        <taxon>Aleyrodoidea</taxon>
        <taxon>Aleyrodidae</taxon>
        <taxon>Aleyrodinae</taxon>
        <taxon>Bemisia</taxon>
    </lineage>
</organism>
<comment type="subcellular location">
    <subcellularLocation>
        <location evidence="2">Golgi apparatus membrane</location>
        <topology evidence="2">Single-pass type I membrane protein</topology>
    </subcellularLocation>
</comment>
<accession>A0A9P0F2D3</accession>
<keyword evidence="11" id="KW-1185">Reference proteome</keyword>
<dbReference type="AlphaFoldDB" id="A0A9P0F2D3"/>
<dbReference type="Proteomes" id="UP001152759">
    <property type="component" value="Chromosome 4"/>
</dbReference>
<dbReference type="Pfam" id="PF06842">
    <property type="entry name" value="DUF1242"/>
    <property type="match status" value="1"/>
</dbReference>
<dbReference type="InterPro" id="IPR009653">
    <property type="entry name" value="Ksh1"/>
</dbReference>
<evidence type="ECO:0000256" key="1">
    <source>
        <dbReference type="ARBA" id="ARBA00002154"/>
    </source>
</evidence>
<keyword evidence="8 9" id="KW-0472">Membrane</keyword>
<name>A0A9P0F2D3_BEMTA</name>
<evidence type="ECO:0000313" key="11">
    <source>
        <dbReference type="Proteomes" id="UP001152759"/>
    </source>
</evidence>
<comment type="similarity">
    <text evidence="3 9">Belongs to the KISH family.</text>
</comment>
<evidence type="ECO:0000256" key="8">
    <source>
        <dbReference type="ARBA" id="ARBA00023136"/>
    </source>
</evidence>
<sequence length="72" mass="8076">MSALFNFQSLLTVILLFICTCAYLRSLFPSILDRHKVGVSGIFWKAARVGERLSPYVAISCVLMACSILFWS</sequence>
<keyword evidence="6 9" id="KW-1133">Transmembrane helix</keyword>
<evidence type="ECO:0000256" key="2">
    <source>
        <dbReference type="ARBA" id="ARBA00004614"/>
    </source>
</evidence>
<keyword evidence="5" id="KW-0732">Signal</keyword>